<evidence type="ECO:0000256" key="3">
    <source>
        <dbReference type="ARBA" id="ARBA00022840"/>
    </source>
</evidence>
<feature type="domain" description="Protein kinase" evidence="4">
    <location>
        <begin position="21"/>
        <end position="454"/>
    </location>
</feature>
<evidence type="ECO:0000256" key="1">
    <source>
        <dbReference type="ARBA" id="ARBA00022527"/>
    </source>
</evidence>
<dbReference type="GO" id="GO:0005524">
    <property type="term" value="F:ATP binding"/>
    <property type="evidence" value="ECO:0007669"/>
    <property type="project" value="UniProtKB-KW"/>
</dbReference>
<evidence type="ECO:0000256" key="2">
    <source>
        <dbReference type="ARBA" id="ARBA00022741"/>
    </source>
</evidence>
<dbReference type="PANTHER" id="PTHR24055">
    <property type="entry name" value="MITOGEN-ACTIVATED PROTEIN KINASE"/>
    <property type="match status" value="1"/>
</dbReference>
<protein>
    <recommendedName>
        <fullName evidence="4">Protein kinase domain-containing protein</fullName>
    </recommendedName>
</protein>
<reference evidence="5" key="1">
    <citation type="submission" date="2021-01" db="EMBL/GenBank/DDBJ databases">
        <authorList>
            <person name="Kaushik A."/>
        </authorList>
    </citation>
    <scope>NUCLEOTIDE SEQUENCE</scope>
    <source>
        <strain evidence="5">AG1-1C</strain>
    </source>
</reference>
<dbReference type="SUPFAM" id="SSF56112">
    <property type="entry name" value="Protein kinase-like (PK-like)"/>
    <property type="match status" value="1"/>
</dbReference>
<evidence type="ECO:0000259" key="4">
    <source>
        <dbReference type="PROSITE" id="PS50011"/>
    </source>
</evidence>
<dbReference type="InterPro" id="IPR050117">
    <property type="entry name" value="MAPK"/>
</dbReference>
<dbReference type="AlphaFoldDB" id="A0A8H3BKA5"/>
<sequence>MDFDSEGSDQYSFISSEAGAYGDNQIQAEGIHATIYRSEIDNSDGNPQGRVSHHEIRAIKAVTAFKNARLEPHDVRSEAYALARLRHVNIIELLAASYSHQQKLFQISMPFIPLTLNDLLENPRCSPYLLPKQAAESGQVPRVTLQTLSRFRTLAKTFLFQIISAVAFLHTNSQPIAHRDLKPSNILVQPDGCIKLIDFGISWEGRPRGHGASFEEEGHCENGNGRLNGFSDAPKPEWDETPERMCCQVSSGPYRAPELLFAPRQYDAYATDLWSLGVLASCFFTSLQFEPENTVSDLGEFDWDALVPKNDESAHDTDPMNKFPDATTPFNVPLSVTDTNRAGSWHRIPLFDSTRGEIGLIASIFKLLGTPTEATWPEFATLPASSALIFNPVPPRPLQPLLPNLIPKDSATGSTVDLGCAQDREGVVGLIECLIRYPPQSRTSASDLLHHAYFHQGSPLILPPGHDYTEYSGLPLQEELSTLTDLISQIIATSNDEDSSLLE</sequence>
<dbReference type="InterPro" id="IPR011009">
    <property type="entry name" value="Kinase-like_dom_sf"/>
</dbReference>
<accession>A0A8H3BKA5</accession>
<dbReference type="SMART" id="SM00220">
    <property type="entry name" value="S_TKc"/>
    <property type="match status" value="1"/>
</dbReference>
<dbReference type="Pfam" id="PF00069">
    <property type="entry name" value="Pkinase"/>
    <property type="match status" value="1"/>
</dbReference>
<evidence type="ECO:0000313" key="6">
    <source>
        <dbReference type="Proteomes" id="UP000663846"/>
    </source>
</evidence>
<keyword evidence="3" id="KW-0067">ATP-binding</keyword>
<gene>
    <name evidence="5" type="ORF">RDB_LOCUS157879</name>
</gene>
<organism evidence="5 6">
    <name type="scientific">Rhizoctonia solani</name>
    <dbReference type="NCBI Taxonomy" id="456999"/>
    <lineage>
        <taxon>Eukaryota</taxon>
        <taxon>Fungi</taxon>
        <taxon>Dikarya</taxon>
        <taxon>Basidiomycota</taxon>
        <taxon>Agaricomycotina</taxon>
        <taxon>Agaricomycetes</taxon>
        <taxon>Cantharellales</taxon>
        <taxon>Ceratobasidiaceae</taxon>
        <taxon>Rhizoctonia</taxon>
    </lineage>
</organism>
<dbReference type="InterPro" id="IPR008271">
    <property type="entry name" value="Ser/Thr_kinase_AS"/>
</dbReference>
<dbReference type="Gene3D" id="1.10.510.10">
    <property type="entry name" value="Transferase(Phosphotransferase) domain 1"/>
    <property type="match status" value="1"/>
</dbReference>
<dbReference type="EMBL" id="CAJMWS010000706">
    <property type="protein sequence ID" value="CAE6459882.1"/>
    <property type="molecule type" value="Genomic_DNA"/>
</dbReference>
<keyword evidence="1" id="KW-0723">Serine/threonine-protein kinase</keyword>
<comment type="caution">
    <text evidence="5">The sequence shown here is derived from an EMBL/GenBank/DDBJ whole genome shotgun (WGS) entry which is preliminary data.</text>
</comment>
<dbReference type="Proteomes" id="UP000663846">
    <property type="component" value="Unassembled WGS sequence"/>
</dbReference>
<dbReference type="GO" id="GO:0004674">
    <property type="term" value="F:protein serine/threonine kinase activity"/>
    <property type="evidence" value="ECO:0007669"/>
    <property type="project" value="UniProtKB-KW"/>
</dbReference>
<dbReference type="InterPro" id="IPR000719">
    <property type="entry name" value="Prot_kinase_dom"/>
</dbReference>
<proteinExistence type="predicted"/>
<keyword evidence="1" id="KW-0808">Transferase</keyword>
<keyword evidence="1" id="KW-0418">Kinase</keyword>
<dbReference type="PROSITE" id="PS00108">
    <property type="entry name" value="PROTEIN_KINASE_ST"/>
    <property type="match status" value="1"/>
</dbReference>
<keyword evidence="2" id="KW-0547">Nucleotide-binding</keyword>
<dbReference type="PROSITE" id="PS50011">
    <property type="entry name" value="PROTEIN_KINASE_DOM"/>
    <property type="match status" value="1"/>
</dbReference>
<evidence type="ECO:0000313" key="5">
    <source>
        <dbReference type="EMBL" id="CAE6459882.1"/>
    </source>
</evidence>
<name>A0A8H3BKA5_9AGAM</name>